<feature type="transmembrane region" description="Helical" evidence="1">
    <location>
        <begin position="59"/>
        <end position="88"/>
    </location>
</feature>
<comment type="caution">
    <text evidence="2">The sequence shown here is derived from an EMBL/GenBank/DDBJ whole genome shotgun (WGS) entry which is preliminary data.</text>
</comment>
<gene>
    <name evidence="2" type="ORF">SDC9_94586</name>
</gene>
<keyword evidence="1" id="KW-0472">Membrane</keyword>
<protein>
    <submittedName>
        <fullName evidence="2">Uncharacterized protein</fullName>
    </submittedName>
</protein>
<sequence length="420" mass="47562">MLDALAKQTVLQETENASEDKLVFAKNKNFQNFVAHTILFALVAFGQQASWLDIGIEPLFIFIIAAAAFGGVSHGIYASLLTIGYHIYEMGQVGYGPSVLILHYPFLIENLLYLAIALTVGYVIERKNSRLLHLKSEIGYLADENNRLYEINGELAVSKQYQEQKLVGYENGISKLYTVYDALELKSVIEVLLNIPKVVRQLTGEKNISVYIVQKQSGFARRFAFIGKPSTIVPSTFRYVNREGFKRVIDRREVYMNRYLDTEMPSIIVPVLVNEEVVAITVIEDYPLEKFTRYYLNLIQISGKIINSFCQKAANRQEVIAEIIYEENTGILKRNFFQNSYDTALKASQESSFNFTVLEIPASDEDKANVALIRRNLRNIDEIGRLENGNIGIILYGANHDNVSIVRDRIEALGIESSIL</sequence>
<keyword evidence="1" id="KW-0812">Transmembrane</keyword>
<proteinExistence type="predicted"/>
<dbReference type="EMBL" id="VSSQ01011852">
    <property type="protein sequence ID" value="MPM47865.1"/>
    <property type="molecule type" value="Genomic_DNA"/>
</dbReference>
<evidence type="ECO:0000313" key="2">
    <source>
        <dbReference type="EMBL" id="MPM47865.1"/>
    </source>
</evidence>
<feature type="transmembrane region" description="Helical" evidence="1">
    <location>
        <begin position="100"/>
        <end position="124"/>
    </location>
</feature>
<organism evidence="2">
    <name type="scientific">bioreactor metagenome</name>
    <dbReference type="NCBI Taxonomy" id="1076179"/>
    <lineage>
        <taxon>unclassified sequences</taxon>
        <taxon>metagenomes</taxon>
        <taxon>ecological metagenomes</taxon>
    </lineage>
</organism>
<evidence type="ECO:0000256" key="1">
    <source>
        <dbReference type="SAM" id="Phobius"/>
    </source>
</evidence>
<accession>A0A645A3U8</accession>
<dbReference type="AlphaFoldDB" id="A0A645A3U8"/>
<keyword evidence="1" id="KW-1133">Transmembrane helix</keyword>
<feature type="transmembrane region" description="Helical" evidence="1">
    <location>
        <begin position="33"/>
        <end position="52"/>
    </location>
</feature>
<name>A0A645A3U8_9ZZZZ</name>
<reference evidence="2" key="1">
    <citation type="submission" date="2019-08" db="EMBL/GenBank/DDBJ databases">
        <authorList>
            <person name="Kucharzyk K."/>
            <person name="Murdoch R.W."/>
            <person name="Higgins S."/>
            <person name="Loffler F."/>
        </authorList>
    </citation>
    <scope>NUCLEOTIDE SEQUENCE</scope>
</reference>